<evidence type="ECO:0000256" key="1">
    <source>
        <dbReference type="SAM" id="MobiDB-lite"/>
    </source>
</evidence>
<feature type="compositionally biased region" description="Basic and acidic residues" evidence="1">
    <location>
        <begin position="66"/>
        <end position="82"/>
    </location>
</feature>
<sequence length="126" mass="15466">IAMEEDRSDHGYGREREWGYRDDDRYNRERERYGKDYEERYRRDDNRDDEYRRRSVDDDQYGSRSKSSDRDHDHNVDDDGQRSSRCLKTRLVIHPLRPFLPLKLLHLNPRLIRVVHHPSQVVLTRN</sequence>
<evidence type="ECO:0000313" key="2">
    <source>
        <dbReference type="EMBL" id="WVY93822.1"/>
    </source>
</evidence>
<accession>A0AAQ3RID5</accession>
<feature type="non-terminal residue" evidence="2">
    <location>
        <position position="126"/>
    </location>
</feature>
<feature type="compositionally biased region" description="Basic and acidic residues" evidence="1">
    <location>
        <begin position="29"/>
        <end position="57"/>
    </location>
</feature>
<reference evidence="2 3" key="1">
    <citation type="journal article" date="2023" name="Life. Sci Alliance">
        <title>Evolutionary insights into 3D genome organization and epigenetic landscape of Vigna mungo.</title>
        <authorList>
            <person name="Junaid A."/>
            <person name="Singh B."/>
            <person name="Bhatia S."/>
        </authorList>
    </citation>
    <scope>NUCLEOTIDE SEQUENCE [LARGE SCALE GENOMIC DNA]</scope>
    <source>
        <strain evidence="2">Urdbean</strain>
    </source>
</reference>
<gene>
    <name evidence="2" type="ORF">V8G54_032910</name>
</gene>
<dbReference type="Proteomes" id="UP001374535">
    <property type="component" value="Chromosome 10"/>
</dbReference>
<keyword evidence="3" id="KW-1185">Reference proteome</keyword>
<organism evidence="2 3">
    <name type="scientific">Vigna mungo</name>
    <name type="common">Black gram</name>
    <name type="synonym">Phaseolus mungo</name>
    <dbReference type="NCBI Taxonomy" id="3915"/>
    <lineage>
        <taxon>Eukaryota</taxon>
        <taxon>Viridiplantae</taxon>
        <taxon>Streptophyta</taxon>
        <taxon>Embryophyta</taxon>
        <taxon>Tracheophyta</taxon>
        <taxon>Spermatophyta</taxon>
        <taxon>Magnoliopsida</taxon>
        <taxon>eudicotyledons</taxon>
        <taxon>Gunneridae</taxon>
        <taxon>Pentapetalae</taxon>
        <taxon>rosids</taxon>
        <taxon>fabids</taxon>
        <taxon>Fabales</taxon>
        <taxon>Fabaceae</taxon>
        <taxon>Papilionoideae</taxon>
        <taxon>50 kb inversion clade</taxon>
        <taxon>NPAAA clade</taxon>
        <taxon>indigoferoid/millettioid clade</taxon>
        <taxon>Phaseoleae</taxon>
        <taxon>Vigna</taxon>
    </lineage>
</organism>
<evidence type="ECO:0000313" key="3">
    <source>
        <dbReference type="Proteomes" id="UP001374535"/>
    </source>
</evidence>
<feature type="region of interest" description="Disordered" evidence="1">
    <location>
        <begin position="29"/>
        <end position="84"/>
    </location>
</feature>
<proteinExistence type="predicted"/>
<name>A0AAQ3RID5_VIGMU</name>
<dbReference type="AlphaFoldDB" id="A0AAQ3RID5"/>
<dbReference type="EMBL" id="CP144691">
    <property type="protein sequence ID" value="WVY93822.1"/>
    <property type="molecule type" value="Genomic_DNA"/>
</dbReference>
<protein>
    <submittedName>
        <fullName evidence="2">Uncharacterized protein</fullName>
    </submittedName>
</protein>